<sequence length="60" mass="6960">MDKGKFKDLIIKTSEEHSIILKKIPLTTSNIEVVETQVEKEGTTTFWKEIIGKWNQEGRI</sequence>
<name>A0ABS4IAL7_9BACI</name>
<gene>
    <name evidence="1" type="ORF">J2Z83_000061</name>
</gene>
<comment type="caution">
    <text evidence="1">The sequence shown here is derived from an EMBL/GenBank/DDBJ whole genome shotgun (WGS) entry which is preliminary data.</text>
</comment>
<protein>
    <submittedName>
        <fullName evidence="1">Uncharacterized protein</fullName>
    </submittedName>
</protein>
<dbReference type="RefSeq" id="WP_209461218.1">
    <property type="nucleotide sequence ID" value="NZ_CP110224.1"/>
</dbReference>
<dbReference type="Proteomes" id="UP001519345">
    <property type="component" value="Unassembled WGS sequence"/>
</dbReference>
<keyword evidence="2" id="KW-1185">Reference proteome</keyword>
<proteinExistence type="predicted"/>
<evidence type="ECO:0000313" key="2">
    <source>
        <dbReference type="Proteomes" id="UP001519345"/>
    </source>
</evidence>
<organism evidence="1 2">
    <name type="scientific">Virgibacillus natechei</name>
    <dbReference type="NCBI Taxonomy" id="1216297"/>
    <lineage>
        <taxon>Bacteria</taxon>
        <taxon>Bacillati</taxon>
        <taxon>Bacillota</taxon>
        <taxon>Bacilli</taxon>
        <taxon>Bacillales</taxon>
        <taxon>Bacillaceae</taxon>
        <taxon>Virgibacillus</taxon>
    </lineage>
</organism>
<evidence type="ECO:0000313" key="1">
    <source>
        <dbReference type="EMBL" id="MBP1967969.1"/>
    </source>
</evidence>
<reference evidence="1 2" key="1">
    <citation type="submission" date="2021-03" db="EMBL/GenBank/DDBJ databases">
        <title>Genomic Encyclopedia of Type Strains, Phase IV (KMG-IV): sequencing the most valuable type-strain genomes for metagenomic binning, comparative biology and taxonomic classification.</title>
        <authorList>
            <person name="Goeker M."/>
        </authorList>
    </citation>
    <scope>NUCLEOTIDE SEQUENCE [LARGE SCALE GENOMIC DNA]</scope>
    <source>
        <strain evidence="1 2">DSM 25609</strain>
    </source>
</reference>
<accession>A0ABS4IAL7</accession>
<dbReference type="EMBL" id="JAGGKX010000001">
    <property type="protein sequence ID" value="MBP1967969.1"/>
    <property type="molecule type" value="Genomic_DNA"/>
</dbReference>